<dbReference type="EMBL" id="CP141615">
    <property type="protein sequence ID" value="WRP16449.1"/>
    <property type="molecule type" value="Genomic_DNA"/>
</dbReference>
<evidence type="ECO:0000256" key="12">
    <source>
        <dbReference type="ARBA" id="ARBA00022741"/>
    </source>
</evidence>
<dbReference type="EC" id="2.4.2.8" evidence="16"/>
<evidence type="ECO:0000256" key="4">
    <source>
        <dbReference type="ARBA" id="ARBA00004669"/>
    </source>
</evidence>
<comment type="pathway">
    <text evidence="5">Purine metabolism; GMP biosynthesis via salvage pathway; GMP from guanine: step 1/1.</text>
</comment>
<evidence type="ECO:0000313" key="18">
    <source>
        <dbReference type="EMBL" id="WRP16449.1"/>
    </source>
</evidence>
<keyword evidence="9 16" id="KW-0808">Transferase</keyword>
<evidence type="ECO:0000256" key="5">
    <source>
        <dbReference type="ARBA" id="ARBA00004676"/>
    </source>
</evidence>
<comment type="function">
    <text evidence="2">Purine salvage pathway enzyme that catalyzes the transfer of the ribosyl-5-phosphate group from 5-phospho-alpha-D-ribose 1-diphosphate (PRPP) to the N9 position of the 6-oxopurines hypoxanthine and guanine to form the corresponding ribonucleotides IMP (inosine 5'-monophosphate) and GMP (guanosine 5'-monophosphate), with the release of PPi.</text>
</comment>
<dbReference type="InterPro" id="IPR005904">
    <property type="entry name" value="Hxn_phspho_trans"/>
</dbReference>
<keyword evidence="13 16" id="KW-0460">Magnesium</keyword>
<evidence type="ECO:0000256" key="2">
    <source>
        <dbReference type="ARBA" id="ARBA00002049"/>
    </source>
</evidence>
<dbReference type="NCBIfam" id="TIGR01203">
    <property type="entry name" value="HGPRTase"/>
    <property type="match status" value="1"/>
</dbReference>
<sequence length="182" mass="20938">MTSTQQPPASIGRVVYSEEAIRRRVQQLGEEISRDYEGLHPILVSVLKGAIYFVADLTRSIRIPIHLDFLAISRYGQESEQTGVVRITKDLDIPITGRHVLMIEDVIDTGLTLRYLLLMLERRQPASLYVCTLLDNRARRLVELPIRYRGFAMPDEFLVGYGLDWREDFRHLPYLAALARTP</sequence>
<keyword evidence="7 16" id="KW-0963">Cytoplasm</keyword>
<comment type="similarity">
    <text evidence="6 16">Belongs to the purine/pyrimidine phosphoribosyltransferase family.</text>
</comment>
<evidence type="ECO:0000256" key="8">
    <source>
        <dbReference type="ARBA" id="ARBA00022676"/>
    </source>
</evidence>
<evidence type="ECO:0000256" key="15">
    <source>
        <dbReference type="ARBA" id="ARBA00049402"/>
    </source>
</evidence>
<evidence type="ECO:0000256" key="1">
    <source>
        <dbReference type="ARBA" id="ARBA00001946"/>
    </source>
</evidence>
<proteinExistence type="inferred from homology"/>
<evidence type="ECO:0000256" key="6">
    <source>
        <dbReference type="ARBA" id="ARBA00008391"/>
    </source>
</evidence>
<dbReference type="Pfam" id="PF00156">
    <property type="entry name" value="Pribosyltran"/>
    <property type="match status" value="1"/>
</dbReference>
<feature type="domain" description="Phosphoribosyltransferase" evidence="17">
    <location>
        <begin position="18"/>
        <end position="164"/>
    </location>
</feature>
<dbReference type="SUPFAM" id="SSF53271">
    <property type="entry name" value="PRTase-like"/>
    <property type="match status" value="1"/>
</dbReference>
<organism evidence="18 19">
    <name type="scientific">Carboxydichorda subterranea</name>
    <dbReference type="NCBI Taxonomy" id="3109565"/>
    <lineage>
        <taxon>Bacteria</taxon>
        <taxon>Bacillati</taxon>
        <taxon>Bacillota</taxon>
        <taxon>Limnochordia</taxon>
        <taxon>Limnochordales</taxon>
        <taxon>Geochordaceae</taxon>
        <taxon>Carboxydichorda</taxon>
    </lineage>
</organism>
<name>A0ABZ1BUI4_9FIRM</name>
<dbReference type="InterPro" id="IPR029057">
    <property type="entry name" value="PRTase-like"/>
</dbReference>
<dbReference type="InterPro" id="IPR050408">
    <property type="entry name" value="HGPRT"/>
</dbReference>
<comment type="cofactor">
    <cofactor evidence="1 16">
        <name>Mg(2+)</name>
        <dbReference type="ChEBI" id="CHEBI:18420"/>
    </cofactor>
</comment>
<protein>
    <recommendedName>
        <fullName evidence="16">Hypoxanthine phosphoribosyltransferase</fullName>
        <ecNumber evidence="16">2.4.2.8</ecNumber>
    </recommendedName>
</protein>
<evidence type="ECO:0000256" key="9">
    <source>
        <dbReference type="ARBA" id="ARBA00022679"/>
    </source>
</evidence>
<accession>A0ABZ1BUI4</accession>
<evidence type="ECO:0000256" key="13">
    <source>
        <dbReference type="ARBA" id="ARBA00022842"/>
    </source>
</evidence>
<evidence type="ECO:0000256" key="11">
    <source>
        <dbReference type="ARBA" id="ARBA00022726"/>
    </source>
</evidence>
<comment type="subcellular location">
    <subcellularLocation>
        <location evidence="3 16">Cytoplasm</location>
    </subcellularLocation>
</comment>
<dbReference type="Gene3D" id="3.40.50.2020">
    <property type="match status" value="1"/>
</dbReference>
<evidence type="ECO:0000256" key="10">
    <source>
        <dbReference type="ARBA" id="ARBA00022723"/>
    </source>
</evidence>
<evidence type="ECO:0000256" key="14">
    <source>
        <dbReference type="ARBA" id="ARBA00048811"/>
    </source>
</evidence>
<dbReference type="PANTHER" id="PTHR43340">
    <property type="entry name" value="HYPOXANTHINE-GUANINE PHOSPHORIBOSYLTRANSFERASE"/>
    <property type="match status" value="1"/>
</dbReference>
<keyword evidence="10 16" id="KW-0479">Metal-binding</keyword>
<dbReference type="PANTHER" id="PTHR43340:SF1">
    <property type="entry name" value="HYPOXANTHINE PHOSPHORIBOSYLTRANSFERASE"/>
    <property type="match status" value="1"/>
</dbReference>
<keyword evidence="11 16" id="KW-0660">Purine salvage</keyword>
<dbReference type="InterPro" id="IPR000836">
    <property type="entry name" value="PRTase_dom"/>
</dbReference>
<evidence type="ECO:0000256" key="3">
    <source>
        <dbReference type="ARBA" id="ARBA00004496"/>
    </source>
</evidence>
<keyword evidence="12 16" id="KW-0547">Nucleotide-binding</keyword>
<dbReference type="Proteomes" id="UP001332192">
    <property type="component" value="Chromosome"/>
</dbReference>
<evidence type="ECO:0000259" key="17">
    <source>
        <dbReference type="Pfam" id="PF00156"/>
    </source>
</evidence>
<comment type="catalytic activity">
    <reaction evidence="14">
        <text>GMP + diphosphate = guanine + 5-phospho-alpha-D-ribose 1-diphosphate</text>
        <dbReference type="Rhea" id="RHEA:25424"/>
        <dbReference type="ChEBI" id="CHEBI:16235"/>
        <dbReference type="ChEBI" id="CHEBI:33019"/>
        <dbReference type="ChEBI" id="CHEBI:58017"/>
        <dbReference type="ChEBI" id="CHEBI:58115"/>
        <dbReference type="EC" id="2.4.2.8"/>
    </reaction>
    <physiologicalReaction direction="right-to-left" evidence="14">
        <dbReference type="Rhea" id="RHEA:25426"/>
    </physiologicalReaction>
</comment>
<evidence type="ECO:0000313" key="19">
    <source>
        <dbReference type="Proteomes" id="UP001332192"/>
    </source>
</evidence>
<keyword evidence="8 16" id="KW-0328">Glycosyltransferase</keyword>
<reference evidence="18 19" key="1">
    <citation type="journal article" date="2024" name="Front. Microbiol.">
        <title>Novel thermophilic genera Geochorda gen. nov. and Carboxydochorda gen. nov. from the deep terrestrial subsurface reveal the ecophysiological diversity in the class Limnochordia.</title>
        <authorList>
            <person name="Karnachuk O.V."/>
            <person name="Lukina A.P."/>
            <person name="Avakyan M.R."/>
            <person name="Kadnikov V.V."/>
            <person name="Begmatov S."/>
            <person name="Beletsky A.V."/>
            <person name="Vlasova K.G."/>
            <person name="Novikov A.A."/>
            <person name="Shcherbakova V.A."/>
            <person name="Mardanov A.V."/>
            <person name="Ravin N.V."/>
        </authorList>
    </citation>
    <scope>NUCLEOTIDE SEQUENCE [LARGE SCALE GENOMIC DNA]</scope>
    <source>
        <strain evidence="18 19">L945</strain>
    </source>
</reference>
<dbReference type="CDD" id="cd06223">
    <property type="entry name" value="PRTases_typeI"/>
    <property type="match status" value="1"/>
</dbReference>
<dbReference type="RefSeq" id="WP_324715722.1">
    <property type="nucleotide sequence ID" value="NZ_CP141615.1"/>
</dbReference>
<dbReference type="GO" id="GO:0016757">
    <property type="term" value="F:glycosyltransferase activity"/>
    <property type="evidence" value="ECO:0007669"/>
    <property type="project" value="UniProtKB-KW"/>
</dbReference>
<keyword evidence="19" id="KW-1185">Reference proteome</keyword>
<evidence type="ECO:0000256" key="7">
    <source>
        <dbReference type="ARBA" id="ARBA00022490"/>
    </source>
</evidence>
<evidence type="ECO:0000256" key="16">
    <source>
        <dbReference type="RuleBase" id="RU364099"/>
    </source>
</evidence>
<gene>
    <name evidence="18" type="primary">hpt</name>
    <name evidence="18" type="ORF">U7230_10105</name>
</gene>
<comment type="catalytic activity">
    <reaction evidence="15">
        <text>IMP + diphosphate = hypoxanthine + 5-phospho-alpha-D-ribose 1-diphosphate</text>
        <dbReference type="Rhea" id="RHEA:17973"/>
        <dbReference type="ChEBI" id="CHEBI:17368"/>
        <dbReference type="ChEBI" id="CHEBI:33019"/>
        <dbReference type="ChEBI" id="CHEBI:58017"/>
        <dbReference type="ChEBI" id="CHEBI:58053"/>
        <dbReference type="EC" id="2.4.2.8"/>
    </reaction>
    <physiologicalReaction direction="right-to-left" evidence="15">
        <dbReference type="Rhea" id="RHEA:17975"/>
    </physiologicalReaction>
</comment>
<comment type="pathway">
    <text evidence="4 16">Purine metabolism; IMP biosynthesis via salvage pathway; IMP from hypoxanthine: step 1/1.</text>
</comment>